<dbReference type="GO" id="GO:0006412">
    <property type="term" value="P:translation"/>
    <property type="evidence" value="ECO:0007669"/>
    <property type="project" value="InterPro"/>
</dbReference>
<evidence type="ECO:0000256" key="1">
    <source>
        <dbReference type="ARBA" id="ARBA00004496"/>
    </source>
</evidence>
<feature type="compositionally biased region" description="Basic and acidic residues" evidence="6">
    <location>
        <begin position="241"/>
        <end position="258"/>
    </location>
</feature>
<dbReference type="EMBL" id="KB454501">
    <property type="protein sequence ID" value="EME30248.1"/>
    <property type="molecule type" value="Genomic_DNA"/>
</dbReference>
<dbReference type="eggNOG" id="KOG0875">
    <property type="taxonomic scope" value="Eukaryota"/>
</dbReference>
<comment type="subcellular location">
    <subcellularLocation>
        <location evidence="1">Cytoplasm</location>
    </subcellularLocation>
</comment>
<dbReference type="GO" id="GO:0003735">
    <property type="term" value="F:structural constituent of ribosome"/>
    <property type="evidence" value="ECO:0007669"/>
    <property type="project" value="InterPro"/>
</dbReference>
<dbReference type="CDD" id="cd00432">
    <property type="entry name" value="Ribosomal_L18_L5e"/>
    <property type="match status" value="1"/>
</dbReference>
<dbReference type="Gene3D" id="3.30.420.100">
    <property type="match status" value="1"/>
</dbReference>
<dbReference type="RefSeq" id="XP_005706768.1">
    <property type="nucleotide sequence ID" value="XM_005706711.1"/>
</dbReference>
<accession>M2Y2S8</accession>
<dbReference type="AlphaFoldDB" id="M2Y2S8"/>
<evidence type="ECO:0000313" key="9">
    <source>
        <dbReference type="Proteomes" id="UP000030680"/>
    </source>
</evidence>
<dbReference type="GO" id="GO:0008097">
    <property type="term" value="F:5S rRNA binding"/>
    <property type="evidence" value="ECO:0007669"/>
    <property type="project" value="InterPro"/>
</dbReference>
<proteinExistence type="inferred from homology"/>
<protein>
    <submittedName>
        <fullName evidence="8">60S ribosomal protein L5e</fullName>
    </submittedName>
</protein>
<dbReference type="Gramene" id="EME30248">
    <property type="protein sequence ID" value="EME30248"/>
    <property type="gene ID" value="Gasu_24010"/>
</dbReference>
<gene>
    <name evidence="8" type="ORF">Gasu_24010</name>
</gene>
<dbReference type="PANTHER" id="PTHR23410">
    <property type="entry name" value="RIBOSOMAL PROTEIN L5-RELATED"/>
    <property type="match status" value="1"/>
</dbReference>
<evidence type="ECO:0000313" key="8">
    <source>
        <dbReference type="EMBL" id="EME30248.1"/>
    </source>
</evidence>
<comment type="similarity">
    <text evidence="2">Belongs to the universal ribosomal protein uL18 family.</text>
</comment>
<dbReference type="OMA" id="CQIASAH"/>
<evidence type="ECO:0000256" key="6">
    <source>
        <dbReference type="SAM" id="MobiDB-lite"/>
    </source>
</evidence>
<evidence type="ECO:0000256" key="5">
    <source>
        <dbReference type="ARBA" id="ARBA00023274"/>
    </source>
</evidence>
<evidence type="ECO:0000256" key="2">
    <source>
        <dbReference type="ARBA" id="ARBA00007116"/>
    </source>
</evidence>
<dbReference type="SUPFAM" id="SSF53137">
    <property type="entry name" value="Translational machinery components"/>
    <property type="match status" value="1"/>
</dbReference>
<dbReference type="GO" id="GO:0000027">
    <property type="term" value="P:ribosomal large subunit assembly"/>
    <property type="evidence" value="ECO:0007669"/>
    <property type="project" value="TreeGrafter"/>
</dbReference>
<organism evidence="8 9">
    <name type="scientific">Galdieria sulphuraria</name>
    <name type="common">Red alga</name>
    <dbReference type="NCBI Taxonomy" id="130081"/>
    <lineage>
        <taxon>Eukaryota</taxon>
        <taxon>Rhodophyta</taxon>
        <taxon>Bangiophyceae</taxon>
        <taxon>Galdieriales</taxon>
        <taxon>Galdieriaceae</taxon>
        <taxon>Galdieria</taxon>
    </lineage>
</organism>
<dbReference type="PRINTS" id="PR00058">
    <property type="entry name" value="RIBOSOMALL5"/>
</dbReference>
<keyword evidence="5" id="KW-0687">Ribonucleoprotein</keyword>
<dbReference type="Pfam" id="PF17144">
    <property type="entry name" value="Ribosomal_L5e"/>
    <property type="match status" value="1"/>
</dbReference>
<dbReference type="Proteomes" id="UP000030680">
    <property type="component" value="Unassembled WGS sequence"/>
</dbReference>
<dbReference type="PANTHER" id="PTHR23410:SF12">
    <property type="entry name" value="LARGE RIBOSOMAL SUBUNIT PROTEIN UL18"/>
    <property type="match status" value="1"/>
</dbReference>
<keyword evidence="3" id="KW-0963">Cytoplasm</keyword>
<dbReference type="FunFam" id="3.30.420.100:FF:000002">
    <property type="entry name" value="60S ribosomal protein L5"/>
    <property type="match status" value="1"/>
</dbReference>
<dbReference type="GeneID" id="17088991"/>
<evidence type="ECO:0000256" key="3">
    <source>
        <dbReference type="ARBA" id="ARBA00022490"/>
    </source>
</evidence>
<dbReference type="STRING" id="130081.M2Y2S8"/>
<dbReference type="HAMAP" id="MF_01337_A">
    <property type="entry name" value="Ribosomal_uL18_A"/>
    <property type="match status" value="1"/>
</dbReference>
<dbReference type="InterPro" id="IPR057268">
    <property type="entry name" value="Ribosomal_L18"/>
</dbReference>
<keyword evidence="4 8" id="KW-0689">Ribosomal protein</keyword>
<feature type="compositionally biased region" description="Basic residues" evidence="6">
    <location>
        <begin position="259"/>
        <end position="269"/>
    </location>
</feature>
<sequence length="299" mass="35129">MVFVKVVKNKAYFKRFQVKPRRRREGKTDYRARLKLITQDLRKYSSPKYRLVVRFTNRDIVCQFVYARLEGDHILSAAYAHELPRYGIKVGLTNFAAAYATGLLLARRTLKKLNLDEVYVGKESVDGEFFEVEPQGERRPFRAFLDVGLIRTTTGNKVFAAMKGAVDGGVDIPHNEKRFPKYTKEEGFKPEELRYRIFGQHIADYMRQLAEEDKTLYEARFSQYIKAGVGPDDLEEMYKQAHSRIREDPSFEKKPKREVTKHRTFRQRKLTKEEKKENLKRKIEKLAMASMTTGHEEEE</sequence>
<keyword evidence="9" id="KW-1185">Reference proteome</keyword>
<dbReference type="Pfam" id="PF14204">
    <property type="entry name" value="Ribosomal_L18_c"/>
    <property type="match status" value="1"/>
</dbReference>
<evidence type="ECO:0000259" key="7">
    <source>
        <dbReference type="Pfam" id="PF14204"/>
    </source>
</evidence>
<dbReference type="InterPro" id="IPR005485">
    <property type="entry name" value="Rbsml_uL18_euk_arch"/>
</dbReference>
<name>M2Y2S8_GALSU</name>
<reference evidence="9" key="1">
    <citation type="journal article" date="2013" name="Science">
        <title>Gene transfer from bacteria and archaea facilitated evolution of an extremophilic eukaryote.</title>
        <authorList>
            <person name="Schonknecht G."/>
            <person name="Chen W.H."/>
            <person name="Ternes C.M."/>
            <person name="Barbier G.G."/>
            <person name="Shrestha R.P."/>
            <person name="Stanke M."/>
            <person name="Brautigam A."/>
            <person name="Baker B.J."/>
            <person name="Banfield J.F."/>
            <person name="Garavito R.M."/>
            <person name="Carr K."/>
            <person name="Wilkerson C."/>
            <person name="Rensing S.A."/>
            <person name="Gagneul D."/>
            <person name="Dickenson N.E."/>
            <person name="Oesterhelt C."/>
            <person name="Lercher M.J."/>
            <person name="Weber A.P."/>
        </authorList>
    </citation>
    <scope>NUCLEOTIDE SEQUENCE [LARGE SCALE GENOMIC DNA]</scope>
    <source>
        <strain evidence="9">074W</strain>
    </source>
</reference>
<dbReference type="GO" id="GO:0022625">
    <property type="term" value="C:cytosolic large ribosomal subunit"/>
    <property type="evidence" value="ECO:0007669"/>
    <property type="project" value="TreeGrafter"/>
</dbReference>
<feature type="domain" description="Large ribosomal subunit protein uL18 C-terminal eukaryotes" evidence="7">
    <location>
        <begin position="234"/>
        <end position="286"/>
    </location>
</feature>
<dbReference type="OrthoDB" id="1618453at2759"/>
<dbReference type="InterPro" id="IPR025607">
    <property type="entry name" value="Ribosomal_uL18_C_euk"/>
</dbReference>
<feature type="region of interest" description="Disordered" evidence="6">
    <location>
        <begin position="241"/>
        <end position="278"/>
    </location>
</feature>
<dbReference type="KEGG" id="gsl:Gasu_24010"/>
<evidence type="ECO:0000256" key="4">
    <source>
        <dbReference type="ARBA" id="ARBA00022980"/>
    </source>
</evidence>